<keyword evidence="2" id="KW-0732">Signal</keyword>
<feature type="coiled-coil region" evidence="1">
    <location>
        <begin position="43"/>
        <end position="145"/>
    </location>
</feature>
<name>A0A1I2ZSJ2_9SPHI</name>
<evidence type="ECO:0000313" key="4">
    <source>
        <dbReference type="Proteomes" id="UP000199666"/>
    </source>
</evidence>
<dbReference type="EMBL" id="FOPP01000011">
    <property type="protein sequence ID" value="SFH40670.1"/>
    <property type="molecule type" value="Genomic_DNA"/>
</dbReference>
<reference evidence="3 4" key="1">
    <citation type="submission" date="2016-10" db="EMBL/GenBank/DDBJ databases">
        <authorList>
            <person name="de Groot N.N."/>
        </authorList>
    </citation>
    <scope>NUCLEOTIDE SEQUENCE [LARGE SCALE GENOMIC DNA]</scope>
    <source>
        <strain evidence="3 4">DSM 18684</strain>
    </source>
</reference>
<keyword evidence="4" id="KW-1185">Reference proteome</keyword>
<sequence length="159" mass="18061">MMMNFRYTFLATALALVFTTGLKAQTYMPKVSKDSLGILEDRIAVLKATLKLHELKVKEAEEEKDVEKLRIKLIKANADSKESASKNDDLSKKFGTGTLDAKAIQKIAKRAKDDMNDAQKALDSYDKQKKRVEDIRSEIRVEEEKLLGMKPLVSFITHR</sequence>
<dbReference type="STRING" id="414048.SAMN04489864_11158"/>
<evidence type="ECO:0000256" key="1">
    <source>
        <dbReference type="SAM" id="Coils"/>
    </source>
</evidence>
<gene>
    <name evidence="3" type="ORF">SAMN04489864_11158</name>
</gene>
<organism evidence="3 4">
    <name type="scientific">Pedobacter insulae</name>
    <dbReference type="NCBI Taxonomy" id="414048"/>
    <lineage>
        <taxon>Bacteria</taxon>
        <taxon>Pseudomonadati</taxon>
        <taxon>Bacteroidota</taxon>
        <taxon>Sphingobacteriia</taxon>
        <taxon>Sphingobacteriales</taxon>
        <taxon>Sphingobacteriaceae</taxon>
        <taxon>Pedobacter</taxon>
    </lineage>
</organism>
<accession>A0A1I2ZSJ2</accession>
<dbReference type="OrthoDB" id="771443at2"/>
<dbReference type="RefSeq" id="WP_143095986.1">
    <property type="nucleotide sequence ID" value="NZ_FOPP01000011.1"/>
</dbReference>
<keyword evidence="1" id="KW-0175">Coiled coil</keyword>
<feature type="chain" id="PRO_5011681548" evidence="2">
    <location>
        <begin position="25"/>
        <end position="159"/>
    </location>
</feature>
<feature type="signal peptide" evidence="2">
    <location>
        <begin position="1"/>
        <end position="24"/>
    </location>
</feature>
<evidence type="ECO:0000313" key="3">
    <source>
        <dbReference type="EMBL" id="SFH40670.1"/>
    </source>
</evidence>
<dbReference type="AlphaFoldDB" id="A0A1I2ZSJ2"/>
<evidence type="ECO:0000256" key="2">
    <source>
        <dbReference type="SAM" id="SignalP"/>
    </source>
</evidence>
<proteinExistence type="predicted"/>
<protein>
    <submittedName>
        <fullName evidence="3">Uncharacterized protein</fullName>
    </submittedName>
</protein>
<dbReference type="Proteomes" id="UP000199666">
    <property type="component" value="Unassembled WGS sequence"/>
</dbReference>